<dbReference type="InterPro" id="IPR020628">
    <property type="entry name" value="Formate_THF_ligase_CS"/>
</dbReference>
<evidence type="ECO:0000256" key="1">
    <source>
        <dbReference type="ARBA" id="ARBA00004777"/>
    </source>
</evidence>
<accession>A0A7D4SIJ5</accession>
<dbReference type="InterPro" id="IPR000559">
    <property type="entry name" value="Formate_THF_ligase"/>
</dbReference>
<evidence type="ECO:0000256" key="5">
    <source>
        <dbReference type="ARBA" id="ARBA00022840"/>
    </source>
</evidence>
<dbReference type="PROSITE" id="PS00722">
    <property type="entry name" value="FTHFS_2"/>
    <property type="match status" value="1"/>
</dbReference>
<evidence type="ECO:0000313" key="10">
    <source>
        <dbReference type="Proteomes" id="UP000504724"/>
    </source>
</evidence>
<dbReference type="Pfam" id="PF01268">
    <property type="entry name" value="FTHFS"/>
    <property type="match status" value="1"/>
</dbReference>
<evidence type="ECO:0000256" key="4">
    <source>
        <dbReference type="ARBA" id="ARBA00022741"/>
    </source>
</evidence>
<protein>
    <recommendedName>
        <fullName evidence="8">Formate--tetrahydrofolate ligase</fullName>
        <ecNumber evidence="8">6.3.4.3</ecNumber>
    </recommendedName>
    <alternativeName>
        <fullName evidence="8">Formyltetrahydrofolate synthetase</fullName>
        <shortName evidence="8">FHS</shortName>
        <shortName evidence="8">FTHFS</shortName>
    </alternativeName>
</protein>
<dbReference type="GO" id="GO:0035999">
    <property type="term" value="P:tetrahydrofolate interconversion"/>
    <property type="evidence" value="ECO:0007669"/>
    <property type="project" value="UniProtKB-UniRule"/>
</dbReference>
<gene>
    <name evidence="8" type="primary">fhs</name>
    <name evidence="9" type="ORF">HQN79_03740</name>
</gene>
<reference evidence="9 10" key="1">
    <citation type="submission" date="2020-05" db="EMBL/GenBank/DDBJ databases">
        <title>Thiomicrorhabdus sediminis sp.nov. and Thiomicrorhabdus xiamenensis sp.nov., novel sulfur-oxidizing bacteria isolated from coastal sediment.</title>
        <authorList>
            <person name="Liu X."/>
        </authorList>
    </citation>
    <scope>NUCLEOTIDE SEQUENCE [LARGE SCALE GENOMIC DNA]</scope>
    <source>
        <strain evidence="9 10">G2</strain>
    </source>
</reference>
<dbReference type="AlphaFoldDB" id="A0A7D4SIJ5"/>
<sequence length="559" mass="60118">MSDIEIAQAAKMQPIIQLAEEKFGIPAEHLDPYGHYKAKLSLEYFDDLSHQHGEEGKLILVTAISPTPAGEGKTTTTVGLGDALNRLGKKTMICLREPSLGPCFGMKGGAAGGGYSQVVPMEDINLHFTGDFHAIGVAHNLLAAMIDNHINHGNALDIDPRRIKWKRVVDMNDRALREITVGQGGPANGYLREDGFDIVVASEVMAILCLATNRADLKERLGRIIIGYKTDRVTPVYASDLKAHGAMAALLKDAIKPNIVQTLENNLAIVHGGPFANIAHGCNSVTATKTALKLADYAVTEAGFGADLGAEKFLSIKCRSAKLKPSAVVLVATVRALKYHGGIEKDHLNQENLAALEKGFVNLERHIHNVTVNYGLPAVVCINHFTYDSDDETDLLIKKCEALGVKCVVSKHWAEGGAGAEELAEAVLNIVDNREPGFEYVYDINTPIWDKIETIATKLYGASGISANAKVKAEIERLQEHYGDLPICMAKTQMSFSTEPSAKGAPSGHTVEITDIKLENGAGFIVAIAGNMMTMPGLPKVPTAEKIDIDDLGVITGLF</sequence>
<comment type="pathway">
    <text evidence="1 8">One-carbon metabolism; tetrahydrofolate interconversion.</text>
</comment>
<dbReference type="CDD" id="cd00477">
    <property type="entry name" value="FTHFS"/>
    <property type="match status" value="1"/>
</dbReference>
<dbReference type="SUPFAM" id="SSF52540">
    <property type="entry name" value="P-loop containing nucleoside triphosphate hydrolases"/>
    <property type="match status" value="1"/>
</dbReference>
<proteinExistence type="inferred from homology"/>
<evidence type="ECO:0000313" key="9">
    <source>
        <dbReference type="EMBL" id="QKI88739.1"/>
    </source>
</evidence>
<keyword evidence="5 8" id="KW-0067">ATP-binding</keyword>
<dbReference type="GO" id="GO:0005524">
    <property type="term" value="F:ATP binding"/>
    <property type="evidence" value="ECO:0007669"/>
    <property type="project" value="UniProtKB-UniRule"/>
</dbReference>
<dbReference type="HAMAP" id="MF_01543">
    <property type="entry name" value="FTHFS"/>
    <property type="match status" value="1"/>
</dbReference>
<dbReference type="Gene3D" id="3.40.50.300">
    <property type="entry name" value="P-loop containing nucleotide triphosphate hydrolases"/>
    <property type="match status" value="1"/>
</dbReference>
<dbReference type="GO" id="GO:0004329">
    <property type="term" value="F:formate-tetrahydrofolate ligase activity"/>
    <property type="evidence" value="ECO:0007669"/>
    <property type="project" value="UniProtKB-UniRule"/>
</dbReference>
<dbReference type="KEGG" id="txa:HQN79_03740"/>
<feature type="binding site" evidence="8">
    <location>
        <begin position="67"/>
        <end position="74"/>
    </location>
    <ligand>
        <name>ATP</name>
        <dbReference type="ChEBI" id="CHEBI:30616"/>
    </ligand>
</feature>
<dbReference type="Gene3D" id="3.10.410.10">
    <property type="entry name" value="Formyltetrahydrofolate synthetase, domain 3"/>
    <property type="match status" value="1"/>
</dbReference>
<evidence type="ECO:0000256" key="7">
    <source>
        <dbReference type="ARBA" id="ARBA00061363"/>
    </source>
</evidence>
<dbReference type="PROSITE" id="PS00721">
    <property type="entry name" value="FTHFS_1"/>
    <property type="match status" value="1"/>
</dbReference>
<dbReference type="Proteomes" id="UP000504724">
    <property type="component" value="Chromosome"/>
</dbReference>
<keyword evidence="2 8" id="KW-0554">One-carbon metabolism</keyword>
<keyword evidence="10" id="KW-1185">Reference proteome</keyword>
<comment type="catalytic activity">
    <reaction evidence="6 8">
        <text>(6S)-5,6,7,8-tetrahydrofolate + formate + ATP = (6R)-10-formyltetrahydrofolate + ADP + phosphate</text>
        <dbReference type="Rhea" id="RHEA:20221"/>
        <dbReference type="ChEBI" id="CHEBI:15740"/>
        <dbReference type="ChEBI" id="CHEBI:30616"/>
        <dbReference type="ChEBI" id="CHEBI:43474"/>
        <dbReference type="ChEBI" id="CHEBI:57453"/>
        <dbReference type="ChEBI" id="CHEBI:195366"/>
        <dbReference type="ChEBI" id="CHEBI:456216"/>
        <dbReference type="EC" id="6.3.4.3"/>
    </reaction>
</comment>
<comment type="similarity">
    <text evidence="7 8">Belongs to the formate--tetrahydrofolate ligase family.</text>
</comment>
<dbReference type="EMBL" id="CP054020">
    <property type="protein sequence ID" value="QKI88739.1"/>
    <property type="molecule type" value="Genomic_DNA"/>
</dbReference>
<dbReference type="FunFam" id="3.30.1510.10:FF:000001">
    <property type="entry name" value="Formate--tetrahydrofolate ligase"/>
    <property type="match status" value="1"/>
</dbReference>
<dbReference type="EC" id="6.3.4.3" evidence="8"/>
<name>A0A7D4SIJ5_9GAMM</name>
<dbReference type="Gene3D" id="3.30.1510.10">
    <property type="entry name" value="Domain 2, N(10)-formyltetrahydrofolate synthetase"/>
    <property type="match status" value="1"/>
</dbReference>
<evidence type="ECO:0000256" key="2">
    <source>
        <dbReference type="ARBA" id="ARBA00022563"/>
    </source>
</evidence>
<keyword evidence="4 8" id="KW-0547">Nucleotide-binding</keyword>
<dbReference type="RefSeq" id="WP_173284352.1">
    <property type="nucleotide sequence ID" value="NZ_CP054020.1"/>
</dbReference>
<organism evidence="9 10">
    <name type="scientific">Thiomicrorhabdus xiamenensis</name>
    <dbReference type="NCBI Taxonomy" id="2739063"/>
    <lineage>
        <taxon>Bacteria</taxon>
        <taxon>Pseudomonadati</taxon>
        <taxon>Pseudomonadota</taxon>
        <taxon>Gammaproteobacteria</taxon>
        <taxon>Thiotrichales</taxon>
        <taxon>Piscirickettsiaceae</taxon>
        <taxon>Thiomicrorhabdus</taxon>
    </lineage>
</organism>
<evidence type="ECO:0000256" key="3">
    <source>
        <dbReference type="ARBA" id="ARBA00022598"/>
    </source>
</evidence>
<dbReference type="NCBIfam" id="NF010030">
    <property type="entry name" value="PRK13505.1"/>
    <property type="match status" value="1"/>
</dbReference>
<evidence type="ECO:0000256" key="6">
    <source>
        <dbReference type="ARBA" id="ARBA00049033"/>
    </source>
</evidence>
<dbReference type="UniPathway" id="UPA00193"/>
<keyword evidence="3 8" id="KW-0436">Ligase</keyword>
<evidence type="ECO:0000256" key="8">
    <source>
        <dbReference type="HAMAP-Rule" id="MF_01543"/>
    </source>
</evidence>
<dbReference type="InterPro" id="IPR027417">
    <property type="entry name" value="P-loop_NTPase"/>
</dbReference>